<dbReference type="AlphaFoldDB" id="A0A0L0V2I7"/>
<evidence type="ECO:0000256" key="2">
    <source>
        <dbReference type="ARBA" id="ARBA00021099"/>
    </source>
</evidence>
<dbReference type="Gene3D" id="3.30.1460.50">
    <property type="match status" value="1"/>
</dbReference>
<keyword evidence="9" id="KW-1185">Reference proteome</keyword>
<dbReference type="GO" id="GO:0015031">
    <property type="term" value="P:protein transport"/>
    <property type="evidence" value="ECO:0007669"/>
    <property type="project" value="UniProtKB-KW"/>
</dbReference>
<evidence type="ECO:0000256" key="4">
    <source>
        <dbReference type="ARBA" id="ARBA00022786"/>
    </source>
</evidence>
<dbReference type="STRING" id="1165861.A0A0L0V2I7"/>
<evidence type="ECO:0000256" key="7">
    <source>
        <dbReference type="ARBA" id="ARBA00029833"/>
    </source>
</evidence>
<sequence length="250" mass="28945">MLSRGEFKQGCQAFITRWKSEDSINTPNRYPARGWKWVPVHSAILPDQDLGYMHTDPIDRKLFIISQDDEDIQEGWLEDGDQATLPSPTTANQYQIIKFKASLIYSDTYRVPQFLFQAYKSDGSHLNLNQLIRTDIFYTDFERGIQPDQDLNHPMNLIISSSTSTKGTRITTPKYEKEEEMVRLPILTQTIHPIENVPYWALHPCNTHFALTDILSPSLLPSSDLDPNQRSKFRLIIECFFSIVYSLIRT</sequence>
<evidence type="ECO:0000256" key="6">
    <source>
        <dbReference type="ARBA" id="ARBA00023006"/>
    </source>
</evidence>
<gene>
    <name evidence="8" type="ORF">PSTG_13225</name>
</gene>
<evidence type="ECO:0000256" key="5">
    <source>
        <dbReference type="ARBA" id="ARBA00022927"/>
    </source>
</evidence>
<organism evidence="8 9">
    <name type="scientific">Puccinia striiformis f. sp. tritici PST-78</name>
    <dbReference type="NCBI Taxonomy" id="1165861"/>
    <lineage>
        <taxon>Eukaryota</taxon>
        <taxon>Fungi</taxon>
        <taxon>Dikarya</taxon>
        <taxon>Basidiomycota</taxon>
        <taxon>Pucciniomycotina</taxon>
        <taxon>Pucciniomycetes</taxon>
        <taxon>Pucciniales</taxon>
        <taxon>Pucciniaceae</taxon>
        <taxon>Puccinia</taxon>
    </lineage>
</organism>
<evidence type="ECO:0000256" key="1">
    <source>
        <dbReference type="ARBA" id="ARBA00005696"/>
    </source>
</evidence>
<keyword evidence="4" id="KW-0833">Ubl conjugation pathway</keyword>
<comment type="caution">
    <text evidence="8">The sequence shown here is derived from an EMBL/GenBank/DDBJ whole genome shotgun (WGS) entry which is preliminary data.</text>
</comment>
<protein>
    <recommendedName>
        <fullName evidence="2">Ubiquitin-like-conjugating enzyme ATG10</fullName>
    </recommendedName>
    <alternativeName>
        <fullName evidence="7">Autophagy-related protein 10</fullName>
    </alternativeName>
</protein>
<dbReference type="Proteomes" id="UP000054564">
    <property type="component" value="Unassembled WGS sequence"/>
</dbReference>
<evidence type="ECO:0000256" key="3">
    <source>
        <dbReference type="ARBA" id="ARBA00022679"/>
    </source>
</evidence>
<dbReference type="Pfam" id="PF03987">
    <property type="entry name" value="Autophagy_act_C"/>
    <property type="match status" value="1"/>
</dbReference>
<dbReference type="GO" id="GO:0005829">
    <property type="term" value="C:cytosol"/>
    <property type="evidence" value="ECO:0007669"/>
    <property type="project" value="TreeGrafter"/>
</dbReference>
<keyword evidence="5" id="KW-0813">Transport</keyword>
<accession>A0A0L0V2I7</accession>
<dbReference type="GO" id="GO:0061651">
    <property type="term" value="F:Atg12 conjugating enzyme activity"/>
    <property type="evidence" value="ECO:0007669"/>
    <property type="project" value="TreeGrafter"/>
</dbReference>
<dbReference type="GO" id="GO:0000045">
    <property type="term" value="P:autophagosome assembly"/>
    <property type="evidence" value="ECO:0007669"/>
    <property type="project" value="TreeGrafter"/>
</dbReference>
<comment type="similarity">
    <text evidence="1">Belongs to the ATG10 family.</text>
</comment>
<dbReference type="PANTHER" id="PTHR14957:SF1">
    <property type="entry name" value="UBIQUITIN-LIKE-CONJUGATING ENZYME ATG10"/>
    <property type="match status" value="1"/>
</dbReference>
<dbReference type="OrthoDB" id="4089664at2759"/>
<keyword evidence="6" id="KW-0072">Autophagy</keyword>
<dbReference type="GO" id="GO:0000422">
    <property type="term" value="P:autophagy of mitochondrion"/>
    <property type="evidence" value="ECO:0007669"/>
    <property type="project" value="TreeGrafter"/>
</dbReference>
<keyword evidence="3" id="KW-0808">Transferase</keyword>
<dbReference type="GO" id="GO:0032446">
    <property type="term" value="P:protein modification by small protein conjugation"/>
    <property type="evidence" value="ECO:0007669"/>
    <property type="project" value="TreeGrafter"/>
</dbReference>
<dbReference type="PANTHER" id="PTHR14957">
    <property type="entry name" value="UBIQUITIN-LIKE-CONJUGATING ENZYME ATG10"/>
    <property type="match status" value="1"/>
</dbReference>
<proteinExistence type="inferred from homology"/>
<keyword evidence="5" id="KW-0653">Protein transport</keyword>
<evidence type="ECO:0000313" key="9">
    <source>
        <dbReference type="Proteomes" id="UP000054564"/>
    </source>
</evidence>
<dbReference type="EMBL" id="AJIL01000138">
    <property type="protein sequence ID" value="KNE93401.1"/>
    <property type="molecule type" value="Genomic_DNA"/>
</dbReference>
<reference evidence="9" key="1">
    <citation type="submission" date="2014-03" db="EMBL/GenBank/DDBJ databases">
        <title>The Genome Sequence of Puccinia striiformis f. sp. tritici PST-78.</title>
        <authorList>
            <consortium name="The Broad Institute Genome Sequencing Platform"/>
            <person name="Cuomo C."/>
            <person name="Hulbert S."/>
            <person name="Chen X."/>
            <person name="Walker B."/>
            <person name="Young S.K."/>
            <person name="Zeng Q."/>
            <person name="Gargeya S."/>
            <person name="Fitzgerald M."/>
            <person name="Haas B."/>
            <person name="Abouelleil A."/>
            <person name="Alvarado L."/>
            <person name="Arachchi H.M."/>
            <person name="Berlin A.M."/>
            <person name="Chapman S.B."/>
            <person name="Goldberg J."/>
            <person name="Griggs A."/>
            <person name="Gujja S."/>
            <person name="Hansen M."/>
            <person name="Howarth C."/>
            <person name="Imamovic A."/>
            <person name="Larimer J."/>
            <person name="McCowan C."/>
            <person name="Montmayeur A."/>
            <person name="Murphy C."/>
            <person name="Neiman D."/>
            <person name="Pearson M."/>
            <person name="Priest M."/>
            <person name="Roberts A."/>
            <person name="Saif S."/>
            <person name="Shea T."/>
            <person name="Sisk P."/>
            <person name="Sykes S."/>
            <person name="Wortman J."/>
            <person name="Nusbaum C."/>
            <person name="Birren B."/>
        </authorList>
    </citation>
    <scope>NUCLEOTIDE SEQUENCE [LARGE SCALE GENOMIC DNA]</scope>
    <source>
        <strain evidence="9">race PST-78</strain>
    </source>
</reference>
<evidence type="ECO:0000313" key="8">
    <source>
        <dbReference type="EMBL" id="KNE93401.1"/>
    </source>
</evidence>
<dbReference type="InterPro" id="IPR007135">
    <property type="entry name" value="Atg3/Atg10"/>
</dbReference>
<name>A0A0L0V2I7_9BASI</name>